<dbReference type="GO" id="GO:0016705">
    <property type="term" value="F:oxidoreductase activity, acting on paired donors, with incorporation or reduction of molecular oxygen"/>
    <property type="evidence" value="ECO:0007669"/>
    <property type="project" value="InterPro"/>
</dbReference>
<reference evidence="13 14" key="1">
    <citation type="journal article" date="2016" name="Sci. Rep.">
        <title>The Dendrobium catenatum Lindl. genome sequence provides insights into polysaccharide synthase, floral development and adaptive evolution.</title>
        <authorList>
            <person name="Zhang G.Q."/>
            <person name="Xu Q."/>
            <person name="Bian C."/>
            <person name="Tsai W.C."/>
            <person name="Yeh C.M."/>
            <person name="Liu K.W."/>
            <person name="Yoshida K."/>
            <person name="Zhang L.S."/>
            <person name="Chang S.B."/>
            <person name="Chen F."/>
            <person name="Shi Y."/>
            <person name="Su Y.Y."/>
            <person name="Zhang Y.Q."/>
            <person name="Chen L.J."/>
            <person name="Yin Y."/>
            <person name="Lin M."/>
            <person name="Huang H."/>
            <person name="Deng H."/>
            <person name="Wang Z.W."/>
            <person name="Zhu S.L."/>
            <person name="Zhao X."/>
            <person name="Deng C."/>
            <person name="Niu S.C."/>
            <person name="Huang J."/>
            <person name="Wang M."/>
            <person name="Liu G.H."/>
            <person name="Yang H.J."/>
            <person name="Xiao X.J."/>
            <person name="Hsiao Y.Y."/>
            <person name="Wu W.L."/>
            <person name="Chen Y.Y."/>
            <person name="Mitsuda N."/>
            <person name="Ohme-Takagi M."/>
            <person name="Luo Y.B."/>
            <person name="Van de Peer Y."/>
            <person name="Liu Z.J."/>
        </authorList>
    </citation>
    <scope>NUCLEOTIDE SEQUENCE [LARGE SCALE GENOMIC DNA]</scope>
    <source>
        <tissue evidence="13">The whole plant</tissue>
    </source>
</reference>
<dbReference type="AlphaFoldDB" id="A0A2I0XHJ8"/>
<keyword evidence="8 10" id="KW-0408">Iron</keyword>
<evidence type="ECO:0000256" key="12">
    <source>
        <dbReference type="SAM" id="Phobius"/>
    </source>
</evidence>
<keyword evidence="11" id="KW-0503">Monooxygenase</keyword>
<sequence length="494" mass="56447">MESIISLELFLVKPLFLLLLPAFAAAVIWLSIGLKSSLKWKTKGLNLPPGNMGGPLSIWENITFLKSSSCDSHGDFAEQNIQKYGKIYKSYVMGEPTIFSTDIDFQRFILLNDGKLFEQHGPKTLSHILGRTSMLVVNGDLHHHLRALSLNFVGIAKLKTLFLPDINRIVIQLMKDWKENTPFRMKEEACKVTFNVMVKNVLSMNPGVEGAEELRKLYMCFMKGLLALPVYFPGTAYWKALQSRKAILSKLRRVLKERIRKKEAAGIDEFDQSDLLGYVLQNSNLSVEQIGDLLLGLIFGGHETTTSSIVMSVYYLHGCPMALKQLREEHVGIVMSKKERGDQEEGLTWDDYKKMSFTQCVISESLRLGNIIKMIRKRATKDVHFKGYDIPRGWSVILYLVSAHMDSSVYENPERFDPWRWKRNPQSTAFLPFGQGLRKCPGQELARMETAIFLHHFLLNFEWEMVESDHPMGYAIPQFLKGLPIKVHRLPTSN</sequence>
<dbReference type="Pfam" id="PF00067">
    <property type="entry name" value="p450"/>
    <property type="match status" value="1"/>
</dbReference>
<keyword evidence="6 12" id="KW-1133">Transmembrane helix</keyword>
<dbReference type="PANTHER" id="PTHR24286:SF194">
    <property type="entry name" value="STEROID (22S)-HYDROXYLASE"/>
    <property type="match status" value="1"/>
</dbReference>
<keyword evidence="14" id="KW-1185">Reference proteome</keyword>
<evidence type="ECO:0000313" key="13">
    <source>
        <dbReference type="EMBL" id="PKU87354.1"/>
    </source>
</evidence>
<keyword evidence="7 11" id="KW-0560">Oxidoreductase</keyword>
<comment type="subcellular location">
    <subcellularLocation>
        <location evidence="1">Membrane</location>
        <topology evidence="1">Single-pass membrane protein</topology>
    </subcellularLocation>
</comment>
<feature type="binding site" description="axial binding residue" evidence="10">
    <location>
        <position position="440"/>
    </location>
    <ligand>
        <name>heme</name>
        <dbReference type="ChEBI" id="CHEBI:30413"/>
    </ligand>
    <ligandPart>
        <name>Fe</name>
        <dbReference type="ChEBI" id="CHEBI:18248"/>
    </ligandPart>
</feature>
<dbReference type="STRING" id="906689.A0A2I0XHJ8"/>
<keyword evidence="10 11" id="KW-0349">Heme</keyword>
<gene>
    <name evidence="13" type="primary">CYP90B1</name>
    <name evidence="13" type="ORF">MA16_Dca021302</name>
</gene>
<dbReference type="PRINTS" id="PR00463">
    <property type="entry name" value="EP450I"/>
</dbReference>
<dbReference type="SUPFAM" id="SSF48264">
    <property type="entry name" value="Cytochrome P450"/>
    <property type="match status" value="1"/>
</dbReference>
<dbReference type="InterPro" id="IPR002401">
    <property type="entry name" value="Cyt_P450_E_grp-I"/>
</dbReference>
<feature type="transmembrane region" description="Helical" evidence="12">
    <location>
        <begin position="15"/>
        <end position="34"/>
    </location>
</feature>
<dbReference type="InterPro" id="IPR017972">
    <property type="entry name" value="Cyt_P450_CS"/>
</dbReference>
<keyword evidence="9 12" id="KW-0472">Membrane</keyword>
<dbReference type="Proteomes" id="UP000233837">
    <property type="component" value="Unassembled WGS sequence"/>
</dbReference>
<evidence type="ECO:0000256" key="11">
    <source>
        <dbReference type="RuleBase" id="RU000461"/>
    </source>
</evidence>
<dbReference type="GO" id="GO:0016125">
    <property type="term" value="P:sterol metabolic process"/>
    <property type="evidence" value="ECO:0007669"/>
    <property type="project" value="TreeGrafter"/>
</dbReference>
<dbReference type="PANTHER" id="PTHR24286">
    <property type="entry name" value="CYTOCHROME P450 26"/>
    <property type="match status" value="1"/>
</dbReference>
<evidence type="ECO:0000256" key="7">
    <source>
        <dbReference type="ARBA" id="ARBA00023002"/>
    </source>
</evidence>
<dbReference type="InterPro" id="IPR036396">
    <property type="entry name" value="Cyt_P450_sf"/>
</dbReference>
<dbReference type="GO" id="GO:0010268">
    <property type="term" value="P:brassinosteroid homeostasis"/>
    <property type="evidence" value="ECO:0007669"/>
    <property type="project" value="TreeGrafter"/>
</dbReference>
<reference evidence="13 14" key="2">
    <citation type="journal article" date="2017" name="Nature">
        <title>The Apostasia genome and the evolution of orchids.</title>
        <authorList>
            <person name="Zhang G.Q."/>
            <person name="Liu K.W."/>
            <person name="Li Z."/>
            <person name="Lohaus R."/>
            <person name="Hsiao Y.Y."/>
            <person name="Niu S.C."/>
            <person name="Wang J.Y."/>
            <person name="Lin Y.C."/>
            <person name="Xu Q."/>
            <person name="Chen L.J."/>
            <person name="Yoshida K."/>
            <person name="Fujiwara S."/>
            <person name="Wang Z.W."/>
            <person name="Zhang Y.Q."/>
            <person name="Mitsuda N."/>
            <person name="Wang M."/>
            <person name="Liu G.H."/>
            <person name="Pecoraro L."/>
            <person name="Huang H.X."/>
            <person name="Xiao X.J."/>
            <person name="Lin M."/>
            <person name="Wu X.Y."/>
            <person name="Wu W.L."/>
            <person name="Chen Y.Y."/>
            <person name="Chang S.B."/>
            <person name="Sakamoto S."/>
            <person name="Ohme-Takagi M."/>
            <person name="Yagi M."/>
            <person name="Zeng S.J."/>
            <person name="Shen C.Y."/>
            <person name="Yeh C.M."/>
            <person name="Luo Y.B."/>
            <person name="Tsai W.C."/>
            <person name="Van de Peer Y."/>
            <person name="Liu Z.J."/>
        </authorList>
    </citation>
    <scope>NUCLEOTIDE SEQUENCE [LARGE SCALE GENOMIC DNA]</scope>
    <source>
        <tissue evidence="13">The whole plant</tissue>
    </source>
</reference>
<dbReference type="PROSITE" id="PS00086">
    <property type="entry name" value="CYTOCHROME_P450"/>
    <property type="match status" value="1"/>
</dbReference>
<evidence type="ECO:0000256" key="8">
    <source>
        <dbReference type="ARBA" id="ARBA00023004"/>
    </source>
</evidence>
<keyword evidence="5" id="KW-0444">Lipid biosynthesis</keyword>
<protein>
    <submittedName>
        <fullName evidence="13">Cytochrome P450 90B1</fullName>
    </submittedName>
</protein>
<accession>A0A2I0XHJ8</accession>
<evidence type="ECO:0000313" key="14">
    <source>
        <dbReference type="Proteomes" id="UP000233837"/>
    </source>
</evidence>
<keyword evidence="4 10" id="KW-0479">Metal-binding</keyword>
<dbReference type="PRINTS" id="PR00385">
    <property type="entry name" value="P450"/>
</dbReference>
<dbReference type="Gene3D" id="1.10.630.10">
    <property type="entry name" value="Cytochrome P450"/>
    <property type="match status" value="1"/>
</dbReference>
<dbReference type="GO" id="GO:0016020">
    <property type="term" value="C:membrane"/>
    <property type="evidence" value="ECO:0007669"/>
    <property type="project" value="UniProtKB-SubCell"/>
</dbReference>
<evidence type="ECO:0000256" key="2">
    <source>
        <dbReference type="ARBA" id="ARBA00010617"/>
    </source>
</evidence>
<evidence type="ECO:0000256" key="10">
    <source>
        <dbReference type="PIRSR" id="PIRSR602401-1"/>
    </source>
</evidence>
<evidence type="ECO:0000256" key="6">
    <source>
        <dbReference type="ARBA" id="ARBA00022989"/>
    </source>
</evidence>
<keyword evidence="5" id="KW-0752">Steroid biosynthesis</keyword>
<dbReference type="GO" id="GO:0020037">
    <property type="term" value="F:heme binding"/>
    <property type="evidence" value="ECO:0007669"/>
    <property type="project" value="InterPro"/>
</dbReference>
<dbReference type="GO" id="GO:0016132">
    <property type="term" value="P:brassinosteroid biosynthetic process"/>
    <property type="evidence" value="ECO:0007669"/>
    <property type="project" value="TreeGrafter"/>
</dbReference>
<name>A0A2I0XHJ8_9ASPA</name>
<comment type="cofactor">
    <cofactor evidence="10">
        <name>heme</name>
        <dbReference type="ChEBI" id="CHEBI:30413"/>
    </cofactor>
</comment>
<keyword evidence="5" id="KW-0443">Lipid metabolism</keyword>
<evidence type="ECO:0000256" key="9">
    <source>
        <dbReference type="ARBA" id="ARBA00023136"/>
    </source>
</evidence>
<proteinExistence type="inferred from homology"/>
<evidence type="ECO:0000256" key="4">
    <source>
        <dbReference type="ARBA" id="ARBA00022723"/>
    </source>
</evidence>
<dbReference type="InterPro" id="IPR001128">
    <property type="entry name" value="Cyt_P450"/>
</dbReference>
<evidence type="ECO:0000256" key="3">
    <source>
        <dbReference type="ARBA" id="ARBA00022692"/>
    </source>
</evidence>
<organism evidence="13 14">
    <name type="scientific">Dendrobium catenatum</name>
    <dbReference type="NCBI Taxonomy" id="906689"/>
    <lineage>
        <taxon>Eukaryota</taxon>
        <taxon>Viridiplantae</taxon>
        <taxon>Streptophyta</taxon>
        <taxon>Embryophyta</taxon>
        <taxon>Tracheophyta</taxon>
        <taxon>Spermatophyta</taxon>
        <taxon>Magnoliopsida</taxon>
        <taxon>Liliopsida</taxon>
        <taxon>Asparagales</taxon>
        <taxon>Orchidaceae</taxon>
        <taxon>Epidendroideae</taxon>
        <taxon>Malaxideae</taxon>
        <taxon>Dendrobiinae</taxon>
        <taxon>Dendrobium</taxon>
    </lineage>
</organism>
<comment type="similarity">
    <text evidence="2 11">Belongs to the cytochrome P450 family.</text>
</comment>
<evidence type="ECO:0000256" key="5">
    <source>
        <dbReference type="ARBA" id="ARBA00022955"/>
    </source>
</evidence>
<dbReference type="EMBL" id="KZ501876">
    <property type="protein sequence ID" value="PKU87354.1"/>
    <property type="molecule type" value="Genomic_DNA"/>
</dbReference>
<dbReference type="GO" id="GO:0004497">
    <property type="term" value="F:monooxygenase activity"/>
    <property type="evidence" value="ECO:0007669"/>
    <property type="project" value="UniProtKB-KW"/>
</dbReference>
<dbReference type="GO" id="GO:0005506">
    <property type="term" value="F:iron ion binding"/>
    <property type="evidence" value="ECO:0007669"/>
    <property type="project" value="InterPro"/>
</dbReference>
<dbReference type="CDD" id="cd11043">
    <property type="entry name" value="CYP90-like"/>
    <property type="match status" value="1"/>
</dbReference>
<keyword evidence="3 12" id="KW-0812">Transmembrane</keyword>
<evidence type="ECO:0000256" key="1">
    <source>
        <dbReference type="ARBA" id="ARBA00004167"/>
    </source>
</evidence>